<accession>A0A9R1U8Q8</accession>
<feature type="domain" description="RrmJ-type SAM-dependent 2'-O-MTase" evidence="4">
    <location>
        <begin position="192"/>
        <end position="400"/>
    </location>
</feature>
<dbReference type="SMART" id="SM00443">
    <property type="entry name" value="G_patch"/>
    <property type="match status" value="1"/>
</dbReference>
<evidence type="ECO:0000313" key="6">
    <source>
        <dbReference type="Proteomes" id="UP000694866"/>
    </source>
</evidence>
<dbReference type="AlphaFoldDB" id="A0A0C9RCW8"/>
<feature type="domain" description="G-patch" evidence="3">
    <location>
        <begin position="49"/>
        <end position="95"/>
    </location>
</feature>
<dbReference type="InterPro" id="IPR029063">
    <property type="entry name" value="SAM-dependent_MTases_sf"/>
</dbReference>
<evidence type="ECO:0000259" key="3">
    <source>
        <dbReference type="PROSITE" id="PS50174"/>
    </source>
</evidence>
<keyword evidence="6" id="KW-1185">Reference proteome</keyword>
<dbReference type="GO" id="GO:0032259">
    <property type="term" value="P:methylation"/>
    <property type="evidence" value="ECO:0007669"/>
    <property type="project" value="UniProtKB-KW"/>
</dbReference>
<dbReference type="Pfam" id="PF01585">
    <property type="entry name" value="G-patch"/>
    <property type="match status" value="1"/>
</dbReference>
<keyword evidence="1" id="KW-0949">S-adenosyl-L-methionine</keyword>
<name>A0A0C9RCW8_9HYME</name>
<evidence type="ECO:0000256" key="1">
    <source>
        <dbReference type="RuleBase" id="RU368012"/>
    </source>
</evidence>
<dbReference type="SUPFAM" id="SSF53335">
    <property type="entry name" value="S-adenosyl-L-methionine-dependent methyltransferases"/>
    <property type="match status" value="1"/>
</dbReference>
<dbReference type="EMBL" id="GBYB01004741">
    <property type="protein sequence ID" value="JAG74508.1"/>
    <property type="molecule type" value="Transcribed_RNA"/>
</dbReference>
<protein>
    <recommendedName>
        <fullName evidence="1">Cap-specific mRNA (nucleoside-2'-O-)-methyltransferase 1</fullName>
        <ecNumber evidence="1">2.1.1.57</ecNumber>
    </recommendedName>
    <alternativeName>
        <fullName evidence="1">Cap1 2'O-ribose methyltransferase 1</fullName>
    </alternativeName>
</protein>
<dbReference type="RefSeq" id="XP_011311453.1">
    <property type="nucleotide sequence ID" value="XM_011313151.1"/>
</dbReference>
<dbReference type="GO" id="GO:0004483">
    <property type="term" value="F:methyltransferase cap1 activity"/>
    <property type="evidence" value="ECO:0007669"/>
    <property type="project" value="UniProtKB-UniRule"/>
</dbReference>
<organism evidence="5">
    <name type="scientific">Fopius arisanus</name>
    <dbReference type="NCBI Taxonomy" id="64838"/>
    <lineage>
        <taxon>Eukaryota</taxon>
        <taxon>Metazoa</taxon>
        <taxon>Ecdysozoa</taxon>
        <taxon>Arthropoda</taxon>
        <taxon>Hexapoda</taxon>
        <taxon>Insecta</taxon>
        <taxon>Pterygota</taxon>
        <taxon>Neoptera</taxon>
        <taxon>Endopterygota</taxon>
        <taxon>Hymenoptera</taxon>
        <taxon>Apocrita</taxon>
        <taxon>Ichneumonoidea</taxon>
        <taxon>Braconidae</taxon>
        <taxon>Opiinae</taxon>
        <taxon>Fopius</taxon>
    </lineage>
</organism>
<evidence type="ECO:0000256" key="2">
    <source>
        <dbReference type="SAM" id="MobiDB-lite"/>
    </source>
</evidence>
<dbReference type="Proteomes" id="UP000694866">
    <property type="component" value="Unplaced"/>
</dbReference>
<dbReference type="GO" id="GO:0005634">
    <property type="term" value="C:nucleus"/>
    <property type="evidence" value="ECO:0007669"/>
    <property type="project" value="UniProtKB-SubCell"/>
</dbReference>
<sequence>MMESRLSKSSESDADDGPRVEGISNSRKRSYNCPEDESPPEDCPPPEKKLSVAFRMMQNMGYLQGQGLGKKGDGIVEPVKASQQKGRRGLGHDNSKFVEATCKWNPNDEVVKVKEDMSWITNEEEPPSADDLKDWLARGPHKEVIDDETLFCEPEILQQVMSCKAIFDDLDKMDMHRARTRCNPFETIRGAIFLNRAAVKMANIDKASGFIFTQPKDFNPQDILYFADVCAGPGGFSEYILWRKKWHAKGFGFTLRDTNDFKLDDFYAGNPETFHPFYGPKDDGNVYDPDNQQAFQQLIMEHTKGLGVHFMMSDGGFSVEGKQAIQEILSKQLYLCQCLVALKIVQRGGNFVTKLFDLFTPFSVGLVYLLYRCFERISIFKPNTSRPANSERYLICQGRKNDVNDVISYLEEANEILLRGDKDDDVTELVPLELLQDADEFYKYIFTSNNSLGSKQVVGLLKIAVYCEDRTLAETRQAQMRKECLEHWNLPNQSRIVPKYPTPGDKLENIVRATTRQAMNTPAQVLTIDNLESTILTRPCEFYCVLCGGADTAMTFYLGMGRNKVFRLVKNTWERAPNIELPPDTFIYGEIVQEMRGTQRSIRKTEALHIVDAYLLGGEVVSHKYLPDRYALINKFCQALWKPEYKPPSSCPVRAKELHPLDRDLPERLRLRPCTLKNGKKTHGYYPDESAYPRRATSESEPIFFVPNTVLFLKTTNPPWRRVISKRTGYHYFFNPNNNETHYGSRRPYDACASFRETFVHRIEWPWLEDQKISIDYLYEKVKEQCSVDSPND</sequence>
<reference evidence="5" key="1">
    <citation type="submission" date="2015-01" db="EMBL/GenBank/DDBJ databases">
        <title>Transcriptome Assembly of Fopius arisanus.</title>
        <authorList>
            <person name="Geib S."/>
        </authorList>
    </citation>
    <scope>NUCLEOTIDE SEQUENCE</scope>
</reference>
<evidence type="ECO:0000313" key="5">
    <source>
        <dbReference type="EMBL" id="JAG74508.1"/>
    </source>
</evidence>
<gene>
    <name evidence="5" type="primary">ftsjd2_3</name>
    <name evidence="7" type="synonym">Cmtr1</name>
    <name evidence="5" type="ORF">g.65944</name>
</gene>
<keyword evidence="1" id="KW-0506">mRNA capping</keyword>
<dbReference type="OrthoDB" id="10251234at2759"/>
<keyword evidence="1" id="KW-0808">Transferase</keyword>
<feature type="compositionally biased region" description="Basic and acidic residues" evidence="2">
    <location>
        <begin position="1"/>
        <end position="19"/>
    </location>
</feature>
<dbReference type="GO" id="GO:0005737">
    <property type="term" value="C:cytoplasm"/>
    <property type="evidence" value="ECO:0007669"/>
    <property type="project" value="TreeGrafter"/>
</dbReference>
<dbReference type="GO" id="GO:0003676">
    <property type="term" value="F:nucleic acid binding"/>
    <property type="evidence" value="ECO:0007669"/>
    <property type="project" value="UniProtKB-UniRule"/>
</dbReference>
<comment type="function">
    <text evidence="1">S-adenosyl-L-methionine-dependent methyltransferase that mediates RNA cap1 2'-O-ribose methylation to the 5'-cap structure of RNAs. Methylates the ribose of the first nucleotide of a m(7)GpppG-capped mRNA to produce m(7)GpppNmp (cap1).</text>
</comment>
<dbReference type="PROSITE" id="PS50174">
    <property type="entry name" value="G_PATCH"/>
    <property type="match status" value="1"/>
</dbReference>
<dbReference type="PANTHER" id="PTHR16121">
    <property type="entry name" value="CAP-SPECIFIC MRNA (NUCLEOSIDE-2'-O-)-METHYLTRANSFERASE 1-RELATED"/>
    <property type="match status" value="1"/>
</dbReference>
<dbReference type="GO" id="GO:0016556">
    <property type="term" value="P:mRNA modification"/>
    <property type="evidence" value="ECO:0007669"/>
    <property type="project" value="UniProtKB-UniRule"/>
</dbReference>
<dbReference type="InterPro" id="IPR050851">
    <property type="entry name" value="mRNA_Cap_2O-Ribose_MeTrfase"/>
</dbReference>
<dbReference type="InterPro" id="IPR025816">
    <property type="entry name" value="RrmJ-type_MeTrfase"/>
</dbReference>
<dbReference type="EC" id="2.1.1.57" evidence="1"/>
<keyword evidence="1" id="KW-0489">Methyltransferase</keyword>
<keyword evidence="1" id="KW-0539">Nucleus</keyword>
<accession>A0A0C9RCW8</accession>
<feature type="region of interest" description="Disordered" evidence="2">
    <location>
        <begin position="1"/>
        <end position="50"/>
    </location>
</feature>
<dbReference type="Pfam" id="PF01728">
    <property type="entry name" value="FtsJ"/>
    <property type="match status" value="1"/>
</dbReference>
<dbReference type="GO" id="GO:0006370">
    <property type="term" value="P:7-methylguanosine mRNA capping"/>
    <property type="evidence" value="ECO:0007669"/>
    <property type="project" value="UniProtKB-UniRule"/>
</dbReference>
<reference evidence="7" key="2">
    <citation type="submission" date="2025-04" db="UniProtKB">
        <authorList>
            <consortium name="RefSeq"/>
        </authorList>
    </citation>
    <scope>IDENTIFICATION</scope>
    <source>
        <strain evidence="7">USDA-PBARC FA_bdor</strain>
        <tissue evidence="7">Whole organism</tissue>
    </source>
</reference>
<dbReference type="FunFam" id="3.40.50.12760:FF:000004">
    <property type="entry name" value="FtsJ-like methyltransferase"/>
    <property type="match status" value="1"/>
</dbReference>
<evidence type="ECO:0000313" key="7">
    <source>
        <dbReference type="RefSeq" id="XP_011311453.1"/>
    </source>
</evidence>
<evidence type="ECO:0000259" key="4">
    <source>
        <dbReference type="PROSITE" id="PS51613"/>
    </source>
</evidence>
<comment type="catalytic activity">
    <reaction evidence="1">
        <text>a 5'-end (N(7)-methyl 5'-triphosphoguanosine)-ribonucleoside in mRNA + S-adenosyl-L-methionine = a 5'-end (N(7)-methyl 5'-triphosphoguanosine)-(2'-O-methyl-ribonucleoside) in mRNA + S-adenosyl-L-homocysteine + H(+)</text>
        <dbReference type="Rhea" id="RHEA:67020"/>
        <dbReference type="Rhea" id="RHEA-COMP:17167"/>
        <dbReference type="Rhea" id="RHEA-COMP:17168"/>
        <dbReference type="ChEBI" id="CHEBI:15378"/>
        <dbReference type="ChEBI" id="CHEBI:57856"/>
        <dbReference type="ChEBI" id="CHEBI:59789"/>
        <dbReference type="ChEBI" id="CHEBI:156461"/>
        <dbReference type="ChEBI" id="CHEBI:167609"/>
        <dbReference type="EC" id="2.1.1.57"/>
    </reaction>
</comment>
<dbReference type="CTD" id="23070"/>
<dbReference type="GeneID" id="105271549"/>
<dbReference type="Gene3D" id="3.40.50.12760">
    <property type="match status" value="1"/>
</dbReference>
<comment type="subcellular location">
    <subcellularLocation>
        <location evidence="1">Nucleus</location>
    </subcellularLocation>
</comment>
<dbReference type="InterPro" id="IPR002877">
    <property type="entry name" value="RNA_MeTrfase_FtsJ_dom"/>
</dbReference>
<dbReference type="KEGG" id="fas:105271549"/>
<dbReference type="InterPro" id="IPR000467">
    <property type="entry name" value="G_patch_dom"/>
</dbReference>
<dbReference type="PANTHER" id="PTHR16121:SF0">
    <property type="entry name" value="CAP-SPECIFIC MRNA (NUCLEOSIDE-2'-O-)-METHYLTRANSFERASE 1"/>
    <property type="match status" value="1"/>
</dbReference>
<dbReference type="PROSITE" id="PS51613">
    <property type="entry name" value="SAM_MT_RRMJ"/>
    <property type="match status" value="1"/>
</dbReference>
<proteinExistence type="predicted"/>
<keyword evidence="1" id="KW-0507">mRNA processing</keyword>